<dbReference type="OrthoDB" id="126332at2759"/>
<protein>
    <recommendedName>
        <fullName evidence="8">Ankyrin repeat-containing domain</fullName>
    </recommendedName>
</protein>
<evidence type="ECO:0000313" key="4">
    <source>
        <dbReference type="EMBL" id="KAG2962489.1"/>
    </source>
</evidence>
<evidence type="ECO:0008006" key="8">
    <source>
        <dbReference type="Google" id="ProtNLM"/>
    </source>
</evidence>
<dbReference type="Proteomes" id="UP000251314">
    <property type="component" value="Unassembled WGS sequence"/>
</dbReference>
<dbReference type="Proteomes" id="UP000735874">
    <property type="component" value="Unassembled WGS sequence"/>
</dbReference>
<accession>A0A329RYR9</accession>
<dbReference type="EMBL" id="MJFZ01000404">
    <property type="protein sequence ID" value="RAW29827.1"/>
    <property type="molecule type" value="Genomic_DNA"/>
</dbReference>
<reference evidence="6 7" key="1">
    <citation type="submission" date="2018-01" db="EMBL/GenBank/DDBJ databases">
        <title>Draft genome of the strawberry crown rot pathogen Phytophthora cactorum.</title>
        <authorList>
            <person name="Armitage A.D."/>
            <person name="Lysoe E."/>
            <person name="Nellist C.F."/>
            <person name="Harrison R.J."/>
            <person name="Brurberg M.B."/>
        </authorList>
    </citation>
    <scope>NUCLEOTIDE SEQUENCE [LARGE SCALE GENOMIC DNA]</scope>
    <source>
        <strain evidence="6 7">10300</strain>
    </source>
</reference>
<evidence type="ECO:0000313" key="1">
    <source>
        <dbReference type="EMBL" id="KAG2827757.1"/>
    </source>
</evidence>
<proteinExistence type="predicted"/>
<dbReference type="EMBL" id="RCMV01002256">
    <property type="protein sequence ID" value="KAG3203641.1"/>
    <property type="molecule type" value="Genomic_DNA"/>
</dbReference>
<organism evidence="6 7">
    <name type="scientific">Phytophthora cactorum</name>
    <dbReference type="NCBI Taxonomy" id="29920"/>
    <lineage>
        <taxon>Eukaryota</taxon>
        <taxon>Sar</taxon>
        <taxon>Stramenopiles</taxon>
        <taxon>Oomycota</taxon>
        <taxon>Peronosporomycetes</taxon>
        <taxon>Peronosporales</taxon>
        <taxon>Peronosporaceae</taxon>
        <taxon>Phytophthora</taxon>
    </lineage>
</organism>
<dbReference type="EMBL" id="RCMG01001423">
    <property type="protein sequence ID" value="KAG2827757.1"/>
    <property type="molecule type" value="Genomic_DNA"/>
</dbReference>
<dbReference type="EMBL" id="RCMK01001483">
    <property type="protein sequence ID" value="KAG2893383.1"/>
    <property type="molecule type" value="Genomic_DNA"/>
</dbReference>
<dbReference type="EMBL" id="RCML01001455">
    <property type="protein sequence ID" value="KAG2962489.1"/>
    <property type="molecule type" value="Genomic_DNA"/>
</dbReference>
<comment type="caution">
    <text evidence="6">The sequence shown here is derived from an EMBL/GenBank/DDBJ whole genome shotgun (WGS) entry which is preliminary data.</text>
</comment>
<reference evidence="1" key="2">
    <citation type="submission" date="2018-10" db="EMBL/GenBank/DDBJ databases">
        <title>Effector identification in a new, highly contiguous assembly of the strawberry crown rot pathogen Phytophthora cactorum.</title>
        <authorList>
            <person name="Armitage A.D."/>
            <person name="Nellist C.F."/>
            <person name="Bates H."/>
            <person name="Vickerstaff R.J."/>
            <person name="Harrison R.J."/>
        </authorList>
    </citation>
    <scope>NUCLEOTIDE SEQUENCE</scope>
    <source>
        <strain evidence="1">15-7</strain>
        <strain evidence="2">4032</strain>
        <strain evidence="3">4040</strain>
        <strain evidence="4">P415</strain>
        <strain evidence="5">P421</strain>
    </source>
</reference>
<name>A0A329RYR9_9STRA</name>
<sequence length="52" mass="5949">MQELCHGGDALREAARTGHREAVRWILEVVNDENKIIQVIEQVVRDGEHDVL</sequence>
<dbReference type="VEuPathDB" id="FungiDB:PC110_g13820"/>
<evidence type="ECO:0000313" key="7">
    <source>
        <dbReference type="Proteomes" id="UP000251314"/>
    </source>
</evidence>
<dbReference type="Proteomes" id="UP000760860">
    <property type="component" value="Unassembled WGS sequence"/>
</dbReference>
<dbReference type="AlphaFoldDB" id="A0A329RYR9"/>
<dbReference type="Proteomes" id="UP000697107">
    <property type="component" value="Unassembled WGS sequence"/>
</dbReference>
<dbReference type="Proteomes" id="UP000774804">
    <property type="component" value="Unassembled WGS sequence"/>
</dbReference>
<dbReference type="Proteomes" id="UP000736787">
    <property type="component" value="Unassembled WGS sequence"/>
</dbReference>
<evidence type="ECO:0000313" key="2">
    <source>
        <dbReference type="EMBL" id="KAG2884558.1"/>
    </source>
</evidence>
<evidence type="ECO:0000313" key="5">
    <source>
        <dbReference type="EMBL" id="KAG3203641.1"/>
    </source>
</evidence>
<gene>
    <name evidence="6" type="ORF">PC110_g13820</name>
    <name evidence="1" type="ORF">PC113_g21572</name>
    <name evidence="2" type="ORF">PC115_g21296</name>
    <name evidence="3" type="ORF">PC117_g23780</name>
    <name evidence="4" type="ORF">PC118_g21403</name>
    <name evidence="5" type="ORF">PC129_g22798</name>
</gene>
<dbReference type="EMBL" id="RCMI01001487">
    <property type="protein sequence ID" value="KAG2884558.1"/>
    <property type="molecule type" value="Genomic_DNA"/>
</dbReference>
<evidence type="ECO:0000313" key="6">
    <source>
        <dbReference type="EMBL" id="RAW29827.1"/>
    </source>
</evidence>
<evidence type="ECO:0000313" key="3">
    <source>
        <dbReference type="EMBL" id="KAG2893383.1"/>
    </source>
</evidence>
<keyword evidence="7" id="KW-1185">Reference proteome</keyword>